<dbReference type="Proteomes" id="UP001597452">
    <property type="component" value="Unassembled WGS sequence"/>
</dbReference>
<evidence type="ECO:0000313" key="1">
    <source>
        <dbReference type="EMBL" id="MFD2638925.1"/>
    </source>
</evidence>
<reference evidence="2" key="1">
    <citation type="journal article" date="2019" name="Int. J. Syst. Evol. Microbiol.">
        <title>The Global Catalogue of Microorganisms (GCM) 10K type strain sequencing project: providing services to taxonomists for standard genome sequencing and annotation.</title>
        <authorList>
            <consortium name="The Broad Institute Genomics Platform"/>
            <consortium name="The Broad Institute Genome Sequencing Center for Infectious Disease"/>
            <person name="Wu L."/>
            <person name="Ma J."/>
        </authorList>
    </citation>
    <scope>NUCLEOTIDE SEQUENCE [LARGE SCALE GENOMIC DNA]</scope>
    <source>
        <strain evidence="2">TISTR 1571</strain>
    </source>
</reference>
<dbReference type="EMBL" id="JBHUMZ010000020">
    <property type="protein sequence ID" value="MFD2638925.1"/>
    <property type="molecule type" value="Genomic_DNA"/>
</dbReference>
<gene>
    <name evidence="1" type="ORF">ACFSW4_08620</name>
</gene>
<accession>A0ABW5QBT3</accession>
<name>A0ABW5QBT3_9BACI</name>
<keyword evidence="2" id="KW-1185">Reference proteome</keyword>
<evidence type="ECO:0000313" key="2">
    <source>
        <dbReference type="Proteomes" id="UP001597452"/>
    </source>
</evidence>
<protein>
    <submittedName>
        <fullName evidence="1">Uncharacterized protein</fullName>
    </submittedName>
</protein>
<sequence>MKKIKRWSLGLVITLVGLVGYFVVEAASNEVEFTSVSHAGVQHNLLVEHEYIYIGKEFEWTGEGLPTIEDINILTNEGEVLEADDSDIQIKLWIDESNQTQILYGDMSEKDLERISNYQKVKGYQMTKPEITLVMQVKLKNPSYQNHLKSFMIEYSQDGKAKKQEVPLKNFIFH</sequence>
<dbReference type="RefSeq" id="WP_377328708.1">
    <property type="nucleotide sequence ID" value="NZ_JBHUMZ010000020.1"/>
</dbReference>
<organism evidence="1 2">
    <name type="scientific">Piscibacillus salipiscarius</name>
    <dbReference type="NCBI Taxonomy" id="299480"/>
    <lineage>
        <taxon>Bacteria</taxon>
        <taxon>Bacillati</taxon>
        <taxon>Bacillota</taxon>
        <taxon>Bacilli</taxon>
        <taxon>Bacillales</taxon>
        <taxon>Bacillaceae</taxon>
        <taxon>Piscibacillus</taxon>
    </lineage>
</organism>
<comment type="caution">
    <text evidence="1">The sequence shown here is derived from an EMBL/GenBank/DDBJ whole genome shotgun (WGS) entry which is preliminary data.</text>
</comment>
<proteinExistence type="predicted"/>